<proteinExistence type="inferred from homology"/>
<evidence type="ECO:0000256" key="7">
    <source>
        <dbReference type="ARBA" id="ARBA00022822"/>
    </source>
</evidence>
<keyword evidence="9 12" id="KW-0057">Aromatic amino acid biosynthesis</keyword>
<dbReference type="InterPro" id="IPR001926">
    <property type="entry name" value="TrpB-like_PALP"/>
</dbReference>
<feature type="modified residue" description="N6-(pyridoxal phosphate)lysine" evidence="12">
    <location>
        <position position="124"/>
    </location>
</feature>
<evidence type="ECO:0000256" key="4">
    <source>
        <dbReference type="ARBA" id="ARBA00009982"/>
    </source>
</evidence>
<evidence type="ECO:0000256" key="6">
    <source>
        <dbReference type="ARBA" id="ARBA00022605"/>
    </source>
</evidence>
<keyword evidence="8 12" id="KW-0663">Pyridoxal phosphate</keyword>
<dbReference type="NCBIfam" id="TIGR00263">
    <property type="entry name" value="trpB"/>
    <property type="match status" value="1"/>
</dbReference>
<evidence type="ECO:0000256" key="3">
    <source>
        <dbReference type="ARBA" id="ARBA00004733"/>
    </source>
</evidence>
<dbReference type="EC" id="4.2.1.20" evidence="12"/>
<dbReference type="Gene3D" id="3.40.50.1100">
    <property type="match status" value="2"/>
</dbReference>
<evidence type="ECO:0000313" key="16">
    <source>
        <dbReference type="Proteomes" id="UP000199501"/>
    </source>
</evidence>
<evidence type="ECO:0000256" key="8">
    <source>
        <dbReference type="ARBA" id="ARBA00022898"/>
    </source>
</evidence>
<dbReference type="FunFam" id="3.40.50.1100:FF:000001">
    <property type="entry name" value="Tryptophan synthase beta chain"/>
    <property type="match status" value="1"/>
</dbReference>
<dbReference type="STRING" id="1271860.SAMN05216174_101817"/>
<comment type="catalytic activity">
    <reaction evidence="11 12">
        <text>(1S,2R)-1-C-(indol-3-yl)glycerol 3-phosphate + L-serine = D-glyceraldehyde 3-phosphate + L-tryptophan + H2O</text>
        <dbReference type="Rhea" id="RHEA:10532"/>
        <dbReference type="ChEBI" id="CHEBI:15377"/>
        <dbReference type="ChEBI" id="CHEBI:33384"/>
        <dbReference type="ChEBI" id="CHEBI:57912"/>
        <dbReference type="ChEBI" id="CHEBI:58866"/>
        <dbReference type="ChEBI" id="CHEBI:59776"/>
        <dbReference type="EC" id="4.2.1.20"/>
    </reaction>
</comment>
<dbReference type="InterPro" id="IPR006654">
    <property type="entry name" value="Trp_synth_beta"/>
</dbReference>
<dbReference type="PIRSF" id="PIRSF001413">
    <property type="entry name" value="Trp_syn_beta"/>
    <property type="match status" value="1"/>
</dbReference>
<feature type="domain" description="Tryptophan synthase beta chain-like PALP" evidence="14">
    <location>
        <begin position="90"/>
        <end position="414"/>
    </location>
</feature>
<dbReference type="HAMAP" id="MF_00133">
    <property type="entry name" value="Trp_synth_beta"/>
    <property type="match status" value="1"/>
</dbReference>
<keyword evidence="10 12" id="KW-0456">Lyase</keyword>
<dbReference type="PANTHER" id="PTHR48077:SF3">
    <property type="entry name" value="TRYPTOPHAN SYNTHASE"/>
    <property type="match status" value="1"/>
</dbReference>
<comment type="function">
    <text evidence="2 12">The beta subunit is responsible for the synthesis of L-tryptophan from indole and L-serine.</text>
</comment>
<name>A0A1G6KCL9_9PSEU</name>
<accession>A0A1G6KCL9</accession>
<evidence type="ECO:0000256" key="1">
    <source>
        <dbReference type="ARBA" id="ARBA00001933"/>
    </source>
</evidence>
<keyword evidence="7 12" id="KW-0822">Tryptophan biosynthesis</keyword>
<evidence type="ECO:0000313" key="15">
    <source>
        <dbReference type="EMBL" id="SDC28315.1"/>
    </source>
</evidence>
<dbReference type="InterPro" id="IPR006653">
    <property type="entry name" value="Trp_synth_b_CS"/>
</dbReference>
<dbReference type="GO" id="GO:0004834">
    <property type="term" value="F:tryptophan synthase activity"/>
    <property type="evidence" value="ECO:0007669"/>
    <property type="project" value="UniProtKB-UniRule"/>
</dbReference>
<dbReference type="PANTHER" id="PTHR48077">
    <property type="entry name" value="TRYPTOPHAN SYNTHASE-RELATED"/>
    <property type="match status" value="1"/>
</dbReference>
<evidence type="ECO:0000256" key="2">
    <source>
        <dbReference type="ARBA" id="ARBA00002786"/>
    </source>
</evidence>
<evidence type="ECO:0000259" key="14">
    <source>
        <dbReference type="Pfam" id="PF00291"/>
    </source>
</evidence>
<keyword evidence="6 12" id="KW-0028">Amino-acid biosynthesis</keyword>
<feature type="region of interest" description="Disordered" evidence="13">
    <location>
        <begin position="1"/>
        <end position="49"/>
    </location>
</feature>
<dbReference type="GO" id="GO:0005737">
    <property type="term" value="C:cytoplasm"/>
    <property type="evidence" value="ECO:0007669"/>
    <property type="project" value="TreeGrafter"/>
</dbReference>
<evidence type="ECO:0000256" key="9">
    <source>
        <dbReference type="ARBA" id="ARBA00023141"/>
    </source>
</evidence>
<dbReference type="CDD" id="cd06446">
    <property type="entry name" value="Trp-synth_B"/>
    <property type="match status" value="1"/>
</dbReference>
<evidence type="ECO:0000256" key="13">
    <source>
        <dbReference type="SAM" id="MobiDB-lite"/>
    </source>
</evidence>
<dbReference type="AlphaFoldDB" id="A0A1G6KCL9"/>
<dbReference type="Proteomes" id="UP000199501">
    <property type="component" value="Unassembled WGS sequence"/>
</dbReference>
<dbReference type="SUPFAM" id="SSF53686">
    <property type="entry name" value="Tryptophan synthase beta subunit-like PLP-dependent enzymes"/>
    <property type="match status" value="1"/>
</dbReference>
<dbReference type="Pfam" id="PF00291">
    <property type="entry name" value="PALP"/>
    <property type="match status" value="1"/>
</dbReference>
<feature type="compositionally biased region" description="Basic and acidic residues" evidence="13">
    <location>
        <begin position="19"/>
        <end position="43"/>
    </location>
</feature>
<dbReference type="FunFam" id="3.40.50.1100:FF:000004">
    <property type="entry name" value="Tryptophan synthase beta chain"/>
    <property type="match status" value="1"/>
</dbReference>
<gene>
    <name evidence="12" type="primary">trpB</name>
    <name evidence="15" type="ORF">SAMN05216174_101817</name>
</gene>
<evidence type="ECO:0000256" key="5">
    <source>
        <dbReference type="ARBA" id="ARBA00011270"/>
    </source>
</evidence>
<reference evidence="16" key="1">
    <citation type="submission" date="2016-10" db="EMBL/GenBank/DDBJ databases">
        <authorList>
            <person name="Varghese N."/>
            <person name="Submissions S."/>
        </authorList>
    </citation>
    <scope>NUCLEOTIDE SEQUENCE [LARGE SCALE GENOMIC DNA]</scope>
    <source>
        <strain evidence="16">IBRC-M 10403</strain>
    </source>
</reference>
<organism evidence="15 16">
    <name type="scientific">Actinokineospora iranica</name>
    <dbReference type="NCBI Taxonomy" id="1271860"/>
    <lineage>
        <taxon>Bacteria</taxon>
        <taxon>Bacillati</taxon>
        <taxon>Actinomycetota</taxon>
        <taxon>Actinomycetes</taxon>
        <taxon>Pseudonocardiales</taxon>
        <taxon>Pseudonocardiaceae</taxon>
        <taxon>Actinokineospora</taxon>
    </lineage>
</organism>
<comment type="subunit">
    <text evidence="5 12">Tetramer of two alpha and two beta chains.</text>
</comment>
<dbReference type="EMBL" id="FMZZ01000001">
    <property type="protein sequence ID" value="SDC28315.1"/>
    <property type="molecule type" value="Genomic_DNA"/>
</dbReference>
<comment type="cofactor">
    <cofactor evidence="1 12">
        <name>pyridoxal 5'-phosphate</name>
        <dbReference type="ChEBI" id="CHEBI:597326"/>
    </cofactor>
</comment>
<sequence>MTGPADNGSAAKGSADQGSADKDGQVPEHDPHAPGPHDPDGRGHFGPYGGRFMPEALIGALDELSAEYDKARLDPEFTDEFARLLRDYAGRPSLLTEAPRFAEHAGGARVFLKREDLNHTGSHKINNVLGQALLTKRMGKKRVIAETGAGQHGVATATACALMGLDCVVYMGEVDTQRQALNVARMKLLGAEVIPVTSGSRTLKDAINEALRDWVTNVDTTHYLLGTAAGGHPFPVMVRNFHKVIGIEARAQFLAQTGRLPDVVTACVGGGSNAIGIFHGFIDDPDVRLVGIEPGGKGIETGEHGATLSEGSPGMLHGALSYLLQDEDGQTIEAYSISAGLDYPGVGPEHSWLKDTARAEYRSVTDAEAMHAFQLLSRTEGVIPAIESSHALAGALKLGQELGPDAFILVNLSGRGDKDMDTAAKYFGFYEES</sequence>
<evidence type="ECO:0000256" key="12">
    <source>
        <dbReference type="HAMAP-Rule" id="MF_00133"/>
    </source>
</evidence>
<evidence type="ECO:0000256" key="10">
    <source>
        <dbReference type="ARBA" id="ARBA00023239"/>
    </source>
</evidence>
<dbReference type="InterPro" id="IPR023026">
    <property type="entry name" value="Trp_synth_beta/beta-like"/>
</dbReference>
<protein>
    <recommendedName>
        <fullName evidence="12">Tryptophan synthase beta chain</fullName>
        <ecNumber evidence="12">4.2.1.20</ecNumber>
    </recommendedName>
</protein>
<dbReference type="InterPro" id="IPR036052">
    <property type="entry name" value="TrpB-like_PALP_sf"/>
</dbReference>
<dbReference type="PROSITE" id="PS00168">
    <property type="entry name" value="TRP_SYNTHASE_BETA"/>
    <property type="match status" value="1"/>
</dbReference>
<keyword evidence="16" id="KW-1185">Reference proteome</keyword>
<dbReference type="UniPathway" id="UPA00035">
    <property type="reaction ID" value="UER00044"/>
</dbReference>
<comment type="similarity">
    <text evidence="4 12">Belongs to the TrpB family.</text>
</comment>
<evidence type="ECO:0000256" key="11">
    <source>
        <dbReference type="ARBA" id="ARBA00049047"/>
    </source>
</evidence>
<comment type="pathway">
    <text evidence="3 12">Amino-acid biosynthesis; L-tryptophan biosynthesis; L-tryptophan from chorismate: step 5/5.</text>
</comment>